<dbReference type="Pfam" id="PF12728">
    <property type="entry name" value="HTH_17"/>
    <property type="match status" value="1"/>
</dbReference>
<evidence type="ECO:0000259" key="2">
    <source>
        <dbReference type="Pfam" id="PF12728"/>
    </source>
</evidence>
<proteinExistence type="predicted"/>
<gene>
    <name evidence="3" type="ORF">RUMTOR_00432</name>
</gene>
<dbReference type="Proteomes" id="UP000003577">
    <property type="component" value="Unassembled WGS sequence"/>
</dbReference>
<sequence>MDYLTSAEVAEKWNISQRRVAIYCKEGRIDGAVLKGRMWMIPSDATKPEDPRRIHKIEHQKGMR</sequence>
<dbReference type="RefSeq" id="WP_004845616.1">
    <property type="nucleotide sequence ID" value="NZ_DS264345.1"/>
</dbReference>
<dbReference type="EMBL" id="AAVP02000001">
    <property type="protein sequence ID" value="EDK25537.1"/>
    <property type="molecule type" value="Genomic_DNA"/>
</dbReference>
<feature type="compositionally biased region" description="Basic and acidic residues" evidence="1">
    <location>
        <begin position="46"/>
        <end position="64"/>
    </location>
</feature>
<dbReference type="AlphaFoldDB" id="A5KJN4"/>
<evidence type="ECO:0000313" key="3">
    <source>
        <dbReference type="EMBL" id="EDK25537.1"/>
    </source>
</evidence>
<protein>
    <recommendedName>
        <fullName evidence="2">Helix-turn-helix domain-containing protein</fullName>
    </recommendedName>
</protein>
<reference evidence="3 4" key="2">
    <citation type="submission" date="2007-04" db="EMBL/GenBank/DDBJ databases">
        <title>Draft genome sequence of Ruminococcus torques (ATCC 27756).</title>
        <authorList>
            <person name="Sudarsanam P."/>
            <person name="Ley R."/>
            <person name="Guruge J."/>
            <person name="Turnbaugh P.J."/>
            <person name="Mahowald M."/>
            <person name="Liep D."/>
            <person name="Gordon J."/>
        </authorList>
    </citation>
    <scope>NUCLEOTIDE SEQUENCE [LARGE SCALE GENOMIC DNA]</scope>
    <source>
        <strain evidence="3 4">ATCC 27756</strain>
    </source>
</reference>
<feature type="domain" description="Helix-turn-helix" evidence="2">
    <location>
        <begin position="3"/>
        <end position="44"/>
    </location>
</feature>
<dbReference type="InterPro" id="IPR041657">
    <property type="entry name" value="HTH_17"/>
</dbReference>
<dbReference type="PaxDb" id="411460-RUMTOR_00432"/>
<organism evidence="3 4">
    <name type="scientific">[Ruminococcus] torques ATCC 27756</name>
    <dbReference type="NCBI Taxonomy" id="411460"/>
    <lineage>
        <taxon>Bacteria</taxon>
        <taxon>Bacillati</taxon>
        <taxon>Bacillota</taxon>
        <taxon>Clostridia</taxon>
        <taxon>Lachnospirales</taxon>
        <taxon>Lachnospiraceae</taxon>
        <taxon>Mediterraneibacter</taxon>
    </lineage>
</organism>
<name>A5KJN4_9FIRM</name>
<evidence type="ECO:0000313" key="4">
    <source>
        <dbReference type="Proteomes" id="UP000003577"/>
    </source>
</evidence>
<evidence type="ECO:0000256" key="1">
    <source>
        <dbReference type="SAM" id="MobiDB-lite"/>
    </source>
</evidence>
<accession>A5KJN4</accession>
<feature type="region of interest" description="Disordered" evidence="1">
    <location>
        <begin position="44"/>
        <end position="64"/>
    </location>
</feature>
<comment type="caution">
    <text evidence="3">The sequence shown here is derived from an EMBL/GenBank/DDBJ whole genome shotgun (WGS) entry which is preliminary data.</text>
</comment>
<reference evidence="3 4" key="1">
    <citation type="submission" date="2007-03" db="EMBL/GenBank/DDBJ databases">
        <authorList>
            <person name="Fulton L."/>
            <person name="Clifton S."/>
            <person name="Fulton B."/>
            <person name="Xu J."/>
            <person name="Minx P."/>
            <person name="Pepin K.H."/>
            <person name="Johnson M."/>
            <person name="Thiruvilangam P."/>
            <person name="Bhonagiri V."/>
            <person name="Nash W.E."/>
            <person name="Mardis E.R."/>
            <person name="Wilson R.K."/>
        </authorList>
    </citation>
    <scope>NUCLEOTIDE SEQUENCE [LARGE SCALE GENOMIC DNA]</scope>
    <source>
        <strain evidence="3 4">ATCC 27756</strain>
    </source>
</reference>
<dbReference type="HOGENOM" id="CLU_178120_1_0_9"/>